<evidence type="ECO:0000313" key="4">
    <source>
        <dbReference type="Proteomes" id="UP000603865"/>
    </source>
</evidence>
<organism evidence="3 4">
    <name type="scientific">Deinococcus ruber</name>
    <dbReference type="NCBI Taxonomy" id="1848197"/>
    <lineage>
        <taxon>Bacteria</taxon>
        <taxon>Thermotogati</taxon>
        <taxon>Deinococcota</taxon>
        <taxon>Deinococci</taxon>
        <taxon>Deinococcales</taxon>
        <taxon>Deinococcaceae</taxon>
        <taxon>Deinococcus</taxon>
    </lineage>
</organism>
<feature type="domain" description="Activator of Hsp90 ATPase homologue 1/2-like C-terminal" evidence="2">
    <location>
        <begin position="31"/>
        <end position="146"/>
    </location>
</feature>
<dbReference type="SUPFAM" id="SSF55961">
    <property type="entry name" value="Bet v1-like"/>
    <property type="match status" value="1"/>
</dbReference>
<evidence type="ECO:0000256" key="1">
    <source>
        <dbReference type="ARBA" id="ARBA00006817"/>
    </source>
</evidence>
<dbReference type="Proteomes" id="UP000603865">
    <property type="component" value="Unassembled WGS sequence"/>
</dbReference>
<keyword evidence="4" id="KW-1185">Reference proteome</keyword>
<accession>A0A918F8P7</accession>
<dbReference type="InterPro" id="IPR013538">
    <property type="entry name" value="ASHA1/2-like_C"/>
</dbReference>
<dbReference type="InterPro" id="IPR023393">
    <property type="entry name" value="START-like_dom_sf"/>
</dbReference>
<reference evidence="3" key="1">
    <citation type="journal article" date="2014" name="Int. J. Syst. Evol. Microbiol.">
        <title>Complete genome sequence of Corynebacterium casei LMG S-19264T (=DSM 44701T), isolated from a smear-ripened cheese.</title>
        <authorList>
            <consortium name="US DOE Joint Genome Institute (JGI-PGF)"/>
            <person name="Walter F."/>
            <person name="Albersmeier A."/>
            <person name="Kalinowski J."/>
            <person name="Ruckert C."/>
        </authorList>
    </citation>
    <scope>NUCLEOTIDE SEQUENCE</scope>
    <source>
        <strain evidence="3">JCM 31311</strain>
    </source>
</reference>
<dbReference type="EMBL" id="BMQL01000019">
    <property type="protein sequence ID" value="GGR16161.1"/>
    <property type="molecule type" value="Genomic_DNA"/>
</dbReference>
<dbReference type="RefSeq" id="WP_189091427.1">
    <property type="nucleotide sequence ID" value="NZ_BMQL01000019.1"/>
</dbReference>
<name>A0A918F8P7_9DEIO</name>
<evidence type="ECO:0000313" key="3">
    <source>
        <dbReference type="EMBL" id="GGR16161.1"/>
    </source>
</evidence>
<proteinExistence type="inferred from homology"/>
<reference evidence="3" key="2">
    <citation type="submission" date="2020-09" db="EMBL/GenBank/DDBJ databases">
        <authorList>
            <person name="Sun Q."/>
            <person name="Ohkuma M."/>
        </authorList>
    </citation>
    <scope>NUCLEOTIDE SEQUENCE</scope>
    <source>
        <strain evidence="3">JCM 31311</strain>
    </source>
</reference>
<dbReference type="AlphaFoldDB" id="A0A918F8P7"/>
<dbReference type="Gene3D" id="3.30.530.20">
    <property type="match status" value="1"/>
</dbReference>
<protein>
    <recommendedName>
        <fullName evidence="2">Activator of Hsp90 ATPase homologue 1/2-like C-terminal domain-containing protein</fullName>
    </recommendedName>
</protein>
<dbReference type="Pfam" id="PF08327">
    <property type="entry name" value="AHSA1"/>
    <property type="match status" value="1"/>
</dbReference>
<sequence>MSNKAVEGPRILGRLGSVDSQGMVRIEDRFDTEIEDLWSALTNPLRLARWIGEVKGDLRLGGTFHARYFASGWEGTGYVQVCEPPRRLVIVTTEAEGSDKHITEATLTADGDQTLLVIEERGLPRHQLAGYGAGIQVHVEDLAAYLAGQERCDASARWAVLFPAYQALEADLR</sequence>
<comment type="caution">
    <text evidence="3">The sequence shown here is derived from an EMBL/GenBank/DDBJ whole genome shotgun (WGS) entry which is preliminary data.</text>
</comment>
<comment type="similarity">
    <text evidence="1">Belongs to the AHA1 family.</text>
</comment>
<gene>
    <name evidence="3" type="ORF">GCM10008957_31000</name>
</gene>
<evidence type="ECO:0000259" key="2">
    <source>
        <dbReference type="Pfam" id="PF08327"/>
    </source>
</evidence>
<dbReference type="CDD" id="cd08899">
    <property type="entry name" value="SRPBCC_CalC_Aha1-like_6"/>
    <property type="match status" value="1"/>
</dbReference>